<keyword evidence="3" id="KW-1185">Reference proteome</keyword>
<dbReference type="Proteomes" id="UP000307943">
    <property type="component" value="Unassembled WGS sequence"/>
</dbReference>
<evidence type="ECO:0000259" key="1">
    <source>
        <dbReference type="Pfam" id="PF13304"/>
    </source>
</evidence>
<accession>A0A5C4T3Y1</accession>
<dbReference type="Gene3D" id="3.40.50.300">
    <property type="entry name" value="P-loop containing nucleotide triphosphate hydrolases"/>
    <property type="match status" value="2"/>
</dbReference>
<dbReference type="PANTHER" id="PTHR32182">
    <property type="entry name" value="DNA REPLICATION AND REPAIR PROTEIN RECF"/>
    <property type="match status" value="1"/>
</dbReference>
<protein>
    <recommendedName>
        <fullName evidence="1">ATPase AAA-type core domain-containing protein</fullName>
    </recommendedName>
</protein>
<dbReference type="GO" id="GO:0016887">
    <property type="term" value="F:ATP hydrolysis activity"/>
    <property type="evidence" value="ECO:0007669"/>
    <property type="project" value="InterPro"/>
</dbReference>
<dbReference type="OrthoDB" id="9801813at2"/>
<dbReference type="GO" id="GO:0006302">
    <property type="term" value="P:double-strand break repair"/>
    <property type="evidence" value="ECO:0007669"/>
    <property type="project" value="TreeGrafter"/>
</dbReference>
<comment type="caution">
    <text evidence="2">The sequence shown here is derived from an EMBL/GenBank/DDBJ whole genome shotgun (WGS) entry which is preliminary data.</text>
</comment>
<evidence type="ECO:0000313" key="2">
    <source>
        <dbReference type="EMBL" id="TNJ63778.1"/>
    </source>
</evidence>
<sequence>MELIYLWVGKFRNIHEIGFNFSSKYDVSFNINNKNGTRELKIFPKKVFSLFEEEKINNVTAIIGRNGSGKTNILDLLGMRMNDRKRLSEVEYFLLYHISEDTFAIEGSDFSLIKENIHKIPIEKNQLVSNPYSMYLEKSESGFEFKGFLQFSEDWIKRIHYYNFRNTFKEDYERWGNKINNEHTVFFSRLNLNPNSIGYYAKYNLITYFNRSTFKEKSKHLFNLNDNVFINVYNNISYSMDLDEKLALKISFKDTFRDLIKRSGKPNKKKINYKTKFIMNFIEDYIQYSFSSIKDIAAEEIVKLKNEINEITDENMTPKDYFYTVYEVVSGYLNKHINLDKSDMKKYSDTFYKLVYYFEQLSMSYFKEKNVQIPIGINENSIVKEFLQYIDQNHFSSDSEMNYLNNSVSLSVEPMSSGEEAFINLFASLFFGLRLNRYSKKHKAIILLDEPDNFMHPEWSRIMLSEIFNFLNQIELGYKNYQIIITTHSPFIISDLLKSNVIALEKDMDKGYCKIANFVATDQTFANNIHTLLSEEFFMSSTIGEFAKERINHVITVLKSQNNDFLELAKCKLVIDNIGEPLLKEKLIEMYLDKLSIDNSNKEKTMSNEEIRREIRRLQDRLEQE</sequence>
<dbReference type="Pfam" id="PF13304">
    <property type="entry name" value="AAA_21"/>
    <property type="match status" value="1"/>
</dbReference>
<dbReference type="GO" id="GO:0005524">
    <property type="term" value="F:ATP binding"/>
    <property type="evidence" value="ECO:0007669"/>
    <property type="project" value="InterPro"/>
</dbReference>
<dbReference type="InterPro" id="IPR003959">
    <property type="entry name" value="ATPase_AAA_core"/>
</dbReference>
<gene>
    <name evidence="2" type="ORF">FE784_23960</name>
</gene>
<dbReference type="GO" id="GO:0000731">
    <property type="term" value="P:DNA synthesis involved in DNA repair"/>
    <property type="evidence" value="ECO:0007669"/>
    <property type="project" value="TreeGrafter"/>
</dbReference>
<feature type="domain" description="ATPase AAA-type core" evidence="1">
    <location>
        <begin position="59"/>
        <end position="494"/>
    </location>
</feature>
<dbReference type="RefSeq" id="WP_139604790.1">
    <property type="nucleotide sequence ID" value="NZ_VDCQ01000038.1"/>
</dbReference>
<dbReference type="SUPFAM" id="SSF52540">
    <property type="entry name" value="P-loop containing nucleoside triphosphate hydrolases"/>
    <property type="match status" value="1"/>
</dbReference>
<organism evidence="2 3">
    <name type="scientific">Paenibacillus hemerocallicola</name>
    <dbReference type="NCBI Taxonomy" id="1172614"/>
    <lineage>
        <taxon>Bacteria</taxon>
        <taxon>Bacillati</taxon>
        <taxon>Bacillota</taxon>
        <taxon>Bacilli</taxon>
        <taxon>Bacillales</taxon>
        <taxon>Paenibacillaceae</taxon>
        <taxon>Paenibacillus</taxon>
    </lineage>
</organism>
<reference evidence="2 3" key="1">
    <citation type="submission" date="2019-05" db="EMBL/GenBank/DDBJ databases">
        <title>We sequenced the genome of Paenibacillus hemerocallicola KCTC 33185 for further insight into its adaptation and study the phylogeny of Paenibacillus.</title>
        <authorList>
            <person name="Narsing Rao M.P."/>
        </authorList>
    </citation>
    <scope>NUCLEOTIDE SEQUENCE [LARGE SCALE GENOMIC DNA]</scope>
    <source>
        <strain evidence="2 3">KCTC 33185</strain>
    </source>
</reference>
<name>A0A5C4T3Y1_9BACL</name>
<dbReference type="InterPro" id="IPR027417">
    <property type="entry name" value="P-loop_NTPase"/>
</dbReference>
<dbReference type="PANTHER" id="PTHR32182:SF25">
    <property type="entry name" value="SLR1056 PROTEIN"/>
    <property type="match status" value="1"/>
</dbReference>
<proteinExistence type="predicted"/>
<dbReference type="EMBL" id="VDCQ01000038">
    <property type="protein sequence ID" value="TNJ63778.1"/>
    <property type="molecule type" value="Genomic_DNA"/>
</dbReference>
<dbReference type="AlphaFoldDB" id="A0A5C4T3Y1"/>
<evidence type="ECO:0000313" key="3">
    <source>
        <dbReference type="Proteomes" id="UP000307943"/>
    </source>
</evidence>